<dbReference type="Proteomes" id="UP000507470">
    <property type="component" value="Unassembled WGS sequence"/>
</dbReference>
<proteinExistence type="predicted"/>
<evidence type="ECO:0000256" key="1">
    <source>
        <dbReference type="PROSITE-ProRule" id="PRU00024"/>
    </source>
</evidence>
<name>A0A6J8F131_MYTCO</name>
<keyword evidence="5" id="KW-1185">Reference proteome</keyword>
<dbReference type="InterPro" id="IPR000315">
    <property type="entry name" value="Znf_B-box"/>
</dbReference>
<dbReference type="AlphaFoldDB" id="A0A6J8F131"/>
<dbReference type="CDD" id="cd19757">
    <property type="entry name" value="Bbox1"/>
    <property type="match status" value="1"/>
</dbReference>
<sequence length="205" mass="23450">MASASGTVCGVCETQHVVKEAAFWCLDCDEGICTSCEKHHRASRQIPPIIASISQYCQGHNEIVKTSKNSALFEIKEQSLKEMKNNIERIVEDRRQNLEEIKQQRQRFQTDIREIRDKINTHLDKLEQEIQQDIQAAEQKVMSQIDSFVLKISDHGKTIDELKNNISATKSFATDLQTFFGGKMFEAKIKEEEKFIVSLIEDGSL</sequence>
<dbReference type="GO" id="GO:0008270">
    <property type="term" value="F:zinc ion binding"/>
    <property type="evidence" value="ECO:0007669"/>
    <property type="project" value="UniProtKB-KW"/>
</dbReference>
<gene>
    <name evidence="4" type="ORF">MCOR_58337</name>
</gene>
<keyword evidence="1" id="KW-0862">Zinc</keyword>
<feature type="coiled-coil region" evidence="2">
    <location>
        <begin position="73"/>
        <end position="140"/>
    </location>
</feature>
<keyword evidence="1" id="KW-0479">Metal-binding</keyword>
<dbReference type="OrthoDB" id="6144944at2759"/>
<organism evidence="4 5">
    <name type="scientific">Mytilus coruscus</name>
    <name type="common">Sea mussel</name>
    <dbReference type="NCBI Taxonomy" id="42192"/>
    <lineage>
        <taxon>Eukaryota</taxon>
        <taxon>Metazoa</taxon>
        <taxon>Spiralia</taxon>
        <taxon>Lophotrochozoa</taxon>
        <taxon>Mollusca</taxon>
        <taxon>Bivalvia</taxon>
        <taxon>Autobranchia</taxon>
        <taxon>Pteriomorphia</taxon>
        <taxon>Mytilida</taxon>
        <taxon>Mytiloidea</taxon>
        <taxon>Mytilidae</taxon>
        <taxon>Mytilinae</taxon>
        <taxon>Mytilus</taxon>
    </lineage>
</organism>
<keyword evidence="1" id="KW-0863">Zinc-finger</keyword>
<evidence type="ECO:0000313" key="4">
    <source>
        <dbReference type="EMBL" id="CAC5426649.1"/>
    </source>
</evidence>
<evidence type="ECO:0000256" key="2">
    <source>
        <dbReference type="SAM" id="Coils"/>
    </source>
</evidence>
<dbReference type="SUPFAM" id="SSF47162">
    <property type="entry name" value="Apolipoprotein"/>
    <property type="match status" value="1"/>
</dbReference>
<evidence type="ECO:0000313" key="5">
    <source>
        <dbReference type="Proteomes" id="UP000507470"/>
    </source>
</evidence>
<dbReference type="Gene3D" id="1.20.58.60">
    <property type="match status" value="1"/>
</dbReference>
<reference evidence="4 5" key="1">
    <citation type="submission" date="2020-06" db="EMBL/GenBank/DDBJ databases">
        <authorList>
            <person name="Li R."/>
            <person name="Bekaert M."/>
        </authorList>
    </citation>
    <scope>NUCLEOTIDE SEQUENCE [LARGE SCALE GENOMIC DNA]</scope>
    <source>
        <strain evidence="5">wild</strain>
    </source>
</reference>
<keyword evidence="2" id="KW-0175">Coiled coil</keyword>
<dbReference type="PROSITE" id="PS50119">
    <property type="entry name" value="ZF_BBOX"/>
    <property type="match status" value="1"/>
</dbReference>
<feature type="domain" description="B box-type" evidence="3">
    <location>
        <begin position="4"/>
        <end position="49"/>
    </location>
</feature>
<dbReference type="EMBL" id="CACVKT020010438">
    <property type="protein sequence ID" value="CAC5426649.1"/>
    <property type="molecule type" value="Genomic_DNA"/>
</dbReference>
<accession>A0A6J8F131</accession>
<evidence type="ECO:0000259" key="3">
    <source>
        <dbReference type="PROSITE" id="PS50119"/>
    </source>
</evidence>
<protein>
    <recommendedName>
        <fullName evidence="3">B box-type domain-containing protein</fullName>
    </recommendedName>
</protein>